<evidence type="ECO:0000313" key="2">
    <source>
        <dbReference type="EMBL" id="GAA2225140.1"/>
    </source>
</evidence>
<protein>
    <submittedName>
        <fullName evidence="2">Uncharacterized protein</fullName>
    </submittedName>
</protein>
<evidence type="ECO:0000256" key="1">
    <source>
        <dbReference type="SAM" id="MobiDB-lite"/>
    </source>
</evidence>
<reference evidence="3" key="1">
    <citation type="journal article" date="2019" name="Int. J. Syst. Evol. Microbiol.">
        <title>The Global Catalogue of Microorganisms (GCM) 10K type strain sequencing project: providing services to taxonomists for standard genome sequencing and annotation.</title>
        <authorList>
            <consortium name="The Broad Institute Genomics Platform"/>
            <consortium name="The Broad Institute Genome Sequencing Center for Infectious Disease"/>
            <person name="Wu L."/>
            <person name="Ma J."/>
        </authorList>
    </citation>
    <scope>NUCLEOTIDE SEQUENCE [LARGE SCALE GENOMIC DNA]</scope>
    <source>
        <strain evidence="3">JCM 16117</strain>
    </source>
</reference>
<comment type="caution">
    <text evidence="2">The sequence shown here is derived from an EMBL/GenBank/DDBJ whole genome shotgun (WGS) entry which is preliminary data.</text>
</comment>
<feature type="compositionally biased region" description="Basic and acidic residues" evidence="1">
    <location>
        <begin position="1"/>
        <end position="19"/>
    </location>
</feature>
<organism evidence="2 3">
    <name type="scientific">Herbiconiux moechotypicola</name>
    <dbReference type="NCBI Taxonomy" id="637393"/>
    <lineage>
        <taxon>Bacteria</taxon>
        <taxon>Bacillati</taxon>
        <taxon>Actinomycetota</taxon>
        <taxon>Actinomycetes</taxon>
        <taxon>Micrococcales</taxon>
        <taxon>Microbacteriaceae</taxon>
        <taxon>Herbiconiux</taxon>
    </lineage>
</organism>
<feature type="region of interest" description="Disordered" evidence="1">
    <location>
        <begin position="1"/>
        <end position="23"/>
    </location>
</feature>
<accession>A0ABP5Q3U8</accession>
<keyword evidence="3" id="KW-1185">Reference proteome</keyword>
<sequence length="185" mass="18255">MNPEARPERQAATAARDEDPMADSSEAALIAEAEGLLGDGEKVVAAGHFGLASLRGAHLAGGVVGGLAGAVAVDDVLSGALGAGLGGLAATHSAAEAQGVTVKMLVAVTADTIHLLNRDTGGRLQTVVASFPRSTTTATVSKVGLSRILTLTEPASGATVELHGSVSWLSAQSAGDKVVLGLLEG</sequence>
<dbReference type="Proteomes" id="UP001500929">
    <property type="component" value="Unassembled WGS sequence"/>
</dbReference>
<dbReference type="EMBL" id="BAAAQY010000002">
    <property type="protein sequence ID" value="GAA2225140.1"/>
    <property type="molecule type" value="Genomic_DNA"/>
</dbReference>
<evidence type="ECO:0000313" key="3">
    <source>
        <dbReference type="Proteomes" id="UP001500929"/>
    </source>
</evidence>
<proteinExistence type="predicted"/>
<name>A0ABP5Q3U8_9MICO</name>
<gene>
    <name evidence="2" type="ORF">GCM10009851_06000</name>
</gene>